<sequence length="395" mass="43220">MTSLPLHEADMKPKQSITATNLPAHTQDPAVVAASLNKLVDQSAQHADVRHGIHAPMHRLAELPFVHKLIPGLERLATEAHVGNYVIDRKTGQRFWESMPIYPRLGMHLLFYGGEQRKILHNKSIESILEELSVRQGRIYDSPESVKSIPSFIETYTIALDELLEPDPTKYPTMNEFFYRRLKPAARPVENADIPGAICSAADCRLVVYPSVDLAKKFWIKGNEFTIPHLLGVPPDSAQARAFEGAAVAAFRLAPADYHRFHSPLDGTVGEITDIPGQYYTVNPQAVNEPGFDVFTANKRAVLYLTHAASGKQVAFVAIGAMLVGSIRWTGGARKGGAVARGDELGHFAYGGSTVVCLFPAGLVAFDEDLVRNSSGEELVETYVKVGQSVAKVNL</sequence>
<comment type="cofactor">
    <cofactor evidence="1">
        <name>pyruvate</name>
        <dbReference type="ChEBI" id="CHEBI:15361"/>
    </cofactor>
</comment>
<evidence type="ECO:0000256" key="11">
    <source>
        <dbReference type="ARBA" id="ARBA00024326"/>
    </source>
</evidence>
<organism evidence="12 13">
    <name type="scientific">Rhodofomes roseus</name>
    <dbReference type="NCBI Taxonomy" id="34475"/>
    <lineage>
        <taxon>Eukaryota</taxon>
        <taxon>Fungi</taxon>
        <taxon>Dikarya</taxon>
        <taxon>Basidiomycota</taxon>
        <taxon>Agaricomycotina</taxon>
        <taxon>Agaricomycetes</taxon>
        <taxon>Polyporales</taxon>
        <taxon>Rhodofomes</taxon>
    </lineage>
</organism>
<evidence type="ECO:0000313" key="12">
    <source>
        <dbReference type="EMBL" id="KAH9833427.1"/>
    </source>
</evidence>
<keyword evidence="6" id="KW-0443">Lipid metabolism</keyword>
<dbReference type="InterPro" id="IPR033177">
    <property type="entry name" value="PSD-B"/>
</dbReference>
<accession>A0ABQ8K9G4</accession>
<evidence type="ECO:0000256" key="1">
    <source>
        <dbReference type="ARBA" id="ARBA00001928"/>
    </source>
</evidence>
<dbReference type="Proteomes" id="UP000814176">
    <property type="component" value="Unassembled WGS sequence"/>
</dbReference>
<dbReference type="EMBL" id="JADCUA010000018">
    <property type="protein sequence ID" value="KAH9833427.1"/>
    <property type="molecule type" value="Genomic_DNA"/>
</dbReference>
<keyword evidence="4" id="KW-0444">Lipid biosynthesis</keyword>
<dbReference type="Pfam" id="PF02666">
    <property type="entry name" value="PS_Dcarbxylase"/>
    <property type="match status" value="1"/>
</dbReference>
<comment type="pathway">
    <text evidence="11">Phospholipid metabolism; phosphatidylethanolamine biosynthesis.</text>
</comment>
<keyword evidence="8" id="KW-0456">Lyase</keyword>
<dbReference type="NCBIfam" id="TIGR00163">
    <property type="entry name" value="PS_decarb"/>
    <property type="match status" value="1"/>
</dbReference>
<evidence type="ECO:0000256" key="4">
    <source>
        <dbReference type="ARBA" id="ARBA00022516"/>
    </source>
</evidence>
<dbReference type="RefSeq" id="XP_047776167.1">
    <property type="nucleotide sequence ID" value="XM_047927768.1"/>
</dbReference>
<protein>
    <recommendedName>
        <fullName evidence="3">phosphatidylserine decarboxylase</fullName>
        <ecNumber evidence="3">4.1.1.65</ecNumber>
    </recommendedName>
</protein>
<evidence type="ECO:0000256" key="2">
    <source>
        <dbReference type="ARBA" id="ARBA00005189"/>
    </source>
</evidence>
<proteinExistence type="predicted"/>
<gene>
    <name evidence="12" type="ORF">C8Q71DRAFT_860221</name>
</gene>
<dbReference type="GeneID" id="72008500"/>
<keyword evidence="7" id="KW-0594">Phospholipid biosynthesis</keyword>
<evidence type="ECO:0000256" key="3">
    <source>
        <dbReference type="ARBA" id="ARBA00012243"/>
    </source>
</evidence>
<evidence type="ECO:0000256" key="6">
    <source>
        <dbReference type="ARBA" id="ARBA00023098"/>
    </source>
</evidence>
<reference evidence="12 13" key="1">
    <citation type="journal article" date="2021" name="Environ. Microbiol.">
        <title>Gene family expansions and transcriptome signatures uncover fungal adaptations to wood decay.</title>
        <authorList>
            <person name="Hage H."/>
            <person name="Miyauchi S."/>
            <person name="Viragh M."/>
            <person name="Drula E."/>
            <person name="Min B."/>
            <person name="Chaduli D."/>
            <person name="Navarro D."/>
            <person name="Favel A."/>
            <person name="Norest M."/>
            <person name="Lesage-Meessen L."/>
            <person name="Balint B."/>
            <person name="Merenyi Z."/>
            <person name="de Eugenio L."/>
            <person name="Morin E."/>
            <person name="Martinez A.T."/>
            <person name="Baldrian P."/>
            <person name="Stursova M."/>
            <person name="Martinez M.J."/>
            <person name="Novotny C."/>
            <person name="Magnuson J.K."/>
            <person name="Spatafora J.W."/>
            <person name="Maurice S."/>
            <person name="Pangilinan J."/>
            <person name="Andreopoulos W."/>
            <person name="LaButti K."/>
            <person name="Hundley H."/>
            <person name="Na H."/>
            <person name="Kuo A."/>
            <person name="Barry K."/>
            <person name="Lipzen A."/>
            <person name="Henrissat B."/>
            <person name="Riley R."/>
            <person name="Ahrendt S."/>
            <person name="Nagy L.G."/>
            <person name="Grigoriev I.V."/>
            <person name="Martin F."/>
            <person name="Rosso M.N."/>
        </authorList>
    </citation>
    <scope>NUCLEOTIDE SEQUENCE [LARGE SCALE GENOMIC DNA]</scope>
    <source>
        <strain evidence="12 13">CIRM-BRFM 1785</strain>
    </source>
</reference>
<dbReference type="PANTHER" id="PTHR10067:SF17">
    <property type="entry name" value="PHOSPHATIDYLSERINE DECARBOXYLASE PROENZYME 2"/>
    <property type="match status" value="1"/>
</dbReference>
<evidence type="ECO:0000256" key="7">
    <source>
        <dbReference type="ARBA" id="ARBA00023209"/>
    </source>
</evidence>
<dbReference type="InterPro" id="IPR003817">
    <property type="entry name" value="PS_Dcarbxylase"/>
</dbReference>
<dbReference type="EC" id="4.1.1.65" evidence="3"/>
<keyword evidence="5" id="KW-0210">Decarboxylase</keyword>
<dbReference type="PANTHER" id="PTHR10067">
    <property type="entry name" value="PHOSPHATIDYLSERINE DECARBOXYLASE"/>
    <property type="match status" value="1"/>
</dbReference>
<keyword evidence="13" id="KW-1185">Reference proteome</keyword>
<evidence type="ECO:0000313" key="13">
    <source>
        <dbReference type="Proteomes" id="UP000814176"/>
    </source>
</evidence>
<comment type="caution">
    <text evidence="12">The sequence shown here is derived from an EMBL/GenBank/DDBJ whole genome shotgun (WGS) entry which is preliminary data.</text>
</comment>
<comment type="pathway">
    <text evidence="2">Lipid metabolism.</text>
</comment>
<name>A0ABQ8K9G4_9APHY</name>
<evidence type="ECO:0000256" key="10">
    <source>
        <dbReference type="ARBA" id="ARBA00023317"/>
    </source>
</evidence>
<keyword evidence="10" id="KW-0670">Pyruvate</keyword>
<evidence type="ECO:0000256" key="9">
    <source>
        <dbReference type="ARBA" id="ARBA00023264"/>
    </source>
</evidence>
<evidence type="ECO:0000256" key="8">
    <source>
        <dbReference type="ARBA" id="ARBA00023239"/>
    </source>
</evidence>
<keyword evidence="9" id="KW-1208">Phospholipid metabolism</keyword>
<evidence type="ECO:0000256" key="5">
    <source>
        <dbReference type="ARBA" id="ARBA00022793"/>
    </source>
</evidence>